<evidence type="ECO:0000313" key="3">
    <source>
        <dbReference type="Proteomes" id="UP000241848"/>
    </source>
</evidence>
<dbReference type="InterPro" id="IPR025991">
    <property type="entry name" value="Chemoreceptor_zinc-bind_dom"/>
</dbReference>
<evidence type="ECO:0000313" key="2">
    <source>
        <dbReference type="EMBL" id="PSR20050.1"/>
    </source>
</evidence>
<organism evidence="2 3">
    <name type="scientific">Sulfobacillus acidophilus</name>
    <dbReference type="NCBI Taxonomy" id="53633"/>
    <lineage>
        <taxon>Bacteria</taxon>
        <taxon>Bacillati</taxon>
        <taxon>Bacillota</taxon>
        <taxon>Clostridia</taxon>
        <taxon>Eubacteriales</taxon>
        <taxon>Clostridiales Family XVII. Incertae Sedis</taxon>
        <taxon>Sulfobacillus</taxon>
    </lineage>
</organism>
<feature type="domain" description="Chemoreceptor zinc-binding" evidence="1">
    <location>
        <begin position="9"/>
        <end position="74"/>
    </location>
</feature>
<dbReference type="EMBL" id="PXYV01000092">
    <property type="protein sequence ID" value="PSR20050.1"/>
    <property type="molecule type" value="Genomic_DNA"/>
</dbReference>
<comment type="caution">
    <text evidence="2">The sequence shown here is derived from an EMBL/GenBank/DDBJ whole genome shotgun (WGS) entry which is preliminary data.</text>
</comment>
<reference evidence="2 3" key="1">
    <citation type="journal article" date="2014" name="BMC Genomics">
        <title>Comparison of environmental and isolate Sulfobacillus genomes reveals diverse carbon, sulfur, nitrogen, and hydrogen metabolisms.</title>
        <authorList>
            <person name="Justice N.B."/>
            <person name="Norman A."/>
            <person name="Brown C.T."/>
            <person name="Singh A."/>
            <person name="Thomas B.C."/>
            <person name="Banfield J.F."/>
        </authorList>
    </citation>
    <scope>NUCLEOTIDE SEQUENCE [LARGE SCALE GENOMIC DNA]</scope>
    <source>
        <strain evidence="2">AMDSBA3</strain>
    </source>
</reference>
<dbReference type="Pfam" id="PF13682">
    <property type="entry name" value="CZB"/>
    <property type="match status" value="1"/>
</dbReference>
<evidence type="ECO:0000259" key="1">
    <source>
        <dbReference type="Pfam" id="PF13682"/>
    </source>
</evidence>
<gene>
    <name evidence="2" type="ORF">C7B45_16815</name>
</gene>
<name>A0A2T2WCV0_9FIRM</name>
<dbReference type="AlphaFoldDB" id="A0A2T2WCV0"/>
<proteinExistence type="predicted"/>
<accession>A0A2T2WCV0</accession>
<sequence>MLRVIITDHRLWRYRLYQAVLGMAAMPEPQAIADFHACRLGRWIDGQSVVDQARWPEFSDIVQRHQRFHQTARLLVDQWQQTREASRDLFRDLIQQGRDLSDRLEQWARMAESQKGRE</sequence>
<dbReference type="Gene3D" id="1.20.120.30">
    <property type="entry name" value="Aspartate receptor, ligand-binding domain"/>
    <property type="match status" value="1"/>
</dbReference>
<protein>
    <recommendedName>
        <fullName evidence="1">Chemoreceptor zinc-binding domain-containing protein</fullName>
    </recommendedName>
</protein>
<dbReference type="Proteomes" id="UP000241848">
    <property type="component" value="Unassembled WGS sequence"/>
</dbReference>